<gene>
    <name evidence="1" type="ORF">NECAME_17395</name>
</gene>
<accession>W2TPF0</accession>
<reference evidence="2" key="1">
    <citation type="journal article" date="2014" name="Nat. Genet.">
        <title>Genome of the human hookworm Necator americanus.</title>
        <authorList>
            <person name="Tang Y.T."/>
            <person name="Gao X."/>
            <person name="Rosa B.A."/>
            <person name="Abubucker S."/>
            <person name="Hallsworth-Pepin K."/>
            <person name="Martin J."/>
            <person name="Tyagi R."/>
            <person name="Heizer E."/>
            <person name="Zhang X."/>
            <person name="Bhonagiri-Palsikar V."/>
            <person name="Minx P."/>
            <person name="Warren W.C."/>
            <person name="Wang Q."/>
            <person name="Zhan B."/>
            <person name="Hotez P.J."/>
            <person name="Sternberg P.W."/>
            <person name="Dougall A."/>
            <person name="Gaze S.T."/>
            <person name="Mulvenna J."/>
            <person name="Sotillo J."/>
            <person name="Ranganathan S."/>
            <person name="Rabelo E.M."/>
            <person name="Wilson R.K."/>
            <person name="Felgner P.L."/>
            <person name="Bethony J."/>
            <person name="Hawdon J.M."/>
            <person name="Gasser R.B."/>
            <person name="Loukas A."/>
            <person name="Mitreva M."/>
        </authorList>
    </citation>
    <scope>NUCLEOTIDE SEQUENCE [LARGE SCALE GENOMIC DNA]</scope>
</reference>
<evidence type="ECO:0000313" key="1">
    <source>
        <dbReference type="EMBL" id="ETN83653.1"/>
    </source>
</evidence>
<organism evidence="1 2">
    <name type="scientific">Necator americanus</name>
    <name type="common">Human hookworm</name>
    <dbReference type="NCBI Taxonomy" id="51031"/>
    <lineage>
        <taxon>Eukaryota</taxon>
        <taxon>Metazoa</taxon>
        <taxon>Ecdysozoa</taxon>
        <taxon>Nematoda</taxon>
        <taxon>Chromadorea</taxon>
        <taxon>Rhabditida</taxon>
        <taxon>Rhabditina</taxon>
        <taxon>Rhabditomorpha</taxon>
        <taxon>Strongyloidea</taxon>
        <taxon>Ancylostomatidae</taxon>
        <taxon>Bunostominae</taxon>
        <taxon>Necator</taxon>
    </lineage>
</organism>
<proteinExistence type="predicted"/>
<sequence>MAIRLRVCRLEDFCCLLVLHYLNWRQYHHKHSAPSAKASELSFGDFDYMANGPHKKKCKTRS</sequence>
<keyword evidence="2" id="KW-1185">Reference proteome</keyword>
<evidence type="ECO:0000313" key="2">
    <source>
        <dbReference type="Proteomes" id="UP000053676"/>
    </source>
</evidence>
<dbReference type="AlphaFoldDB" id="W2TPF0"/>
<name>W2TPF0_NECAM</name>
<protein>
    <submittedName>
        <fullName evidence="1">Uncharacterized protein</fullName>
    </submittedName>
</protein>
<dbReference type="KEGG" id="nai:NECAME_17395"/>
<dbReference type="Proteomes" id="UP000053676">
    <property type="component" value="Unassembled WGS sequence"/>
</dbReference>
<dbReference type="EMBL" id="KI658146">
    <property type="protein sequence ID" value="ETN83653.1"/>
    <property type="molecule type" value="Genomic_DNA"/>
</dbReference>